<evidence type="ECO:0000256" key="16">
    <source>
        <dbReference type="ARBA" id="ARBA00060065"/>
    </source>
</evidence>
<evidence type="ECO:0000256" key="12">
    <source>
        <dbReference type="ARBA" id="ARBA00023157"/>
    </source>
</evidence>
<dbReference type="Proteomes" id="UP001428341">
    <property type="component" value="Unassembled WGS sequence"/>
</dbReference>
<dbReference type="PANTHER" id="PTHR32060">
    <property type="entry name" value="TAIL-SPECIFIC PROTEASE"/>
    <property type="match status" value="1"/>
</dbReference>
<sequence>MSSLILNCSSCTSSSSPRLSPHKHSEQKAPIIQSNTNWAKKAVINVLTGALSFNLLLSSPLALESSSSVQSVPPSPSPSLTCHEGEDAAESEPRQVVAKTNEGIVEEAWQIVNDSFLDTGRHRWTPQNWQRKREDILSSSIQTRSKAHGIIKRMLASLGDPYTRFLSPAEFSKMARYDMSGIGINLREVPDANGVVTLKVLGLILDGPAHSAGVRQGDEVLAVNGVDVRGKSAFEVSSLLQGPSETFVTIEVKHGNCGPIESIQVQRQLVARTPVFYRLEHLDNGTTSVGYMRLKEFNALARKDLVTAMKRLQDMGASYFILDLRDNLGGLVQAGIEIAKLFLNEGETITYTVGRDPQYQKTIVADNSPLVTAPVIVLVNNRTASASEIVASALHDNCRAVLVGEKTFGKGLIQSVYELHDGSGVVVTIGKYVTPNHMDINGNGIEPDYRNLPGSSVAEKLQLEASQKNRKLETQESRILSSSPSLFITQLDANVPVVNPTTPGTSPPTVNPPPSPTITGPSPPSPTTTGPSPPSPTTTGPSPPSPTTTGPTITPPAPSTTTTPASSGGAWCIANPSASETGLQVALDYACGFGGADCSAIQPGASCYNPNTIHDHASYAFNDYYHKNPAPTSCVFGGAAQLTYTDPSNGNCHYPSSTGSTSTTPANPPPATMTPTTPMTPSIMTPDSVYGAAEPTGLPSSATSVSCNLLLLVTATGFVGSFVAENYL</sequence>
<evidence type="ECO:0000256" key="8">
    <source>
        <dbReference type="ARBA" id="ARBA00022801"/>
    </source>
</evidence>
<gene>
    <name evidence="20" type="ORF">WN944_012471</name>
</gene>
<evidence type="ECO:0000256" key="9">
    <source>
        <dbReference type="ARBA" id="ARBA00022825"/>
    </source>
</evidence>
<protein>
    <recommendedName>
        <fullName evidence="17">C-terminal processing peptidase</fullName>
        <ecNumber evidence="17">3.4.21.102</ecNumber>
    </recommendedName>
</protein>
<dbReference type="GO" id="GO:0009506">
    <property type="term" value="C:plasmodesma"/>
    <property type="evidence" value="ECO:0007669"/>
    <property type="project" value="UniProtKB-ARBA"/>
</dbReference>
<dbReference type="InterPro" id="IPR012946">
    <property type="entry name" value="X8"/>
</dbReference>
<dbReference type="FunFam" id="1.20.58.1040:FF:000001">
    <property type="entry name" value="Glucan endo-1,3-beta-glucosidase 4"/>
    <property type="match status" value="1"/>
</dbReference>
<accession>A0AAP0QYR7</accession>
<dbReference type="Gene3D" id="3.90.226.10">
    <property type="entry name" value="2-enoyl-CoA Hydratase, Chain A, domain 1"/>
    <property type="match status" value="1"/>
</dbReference>
<dbReference type="InterPro" id="IPR029045">
    <property type="entry name" value="ClpP/crotonase-like_dom_sf"/>
</dbReference>
<dbReference type="Gene3D" id="1.20.58.1040">
    <property type="match status" value="1"/>
</dbReference>
<comment type="similarity">
    <text evidence="3">Belongs to the peptidase S41A family.</text>
</comment>
<comment type="function">
    <text evidence="16">Protease involved in the C-terminal processing of the chloroplastic D1 protein of photosystem II. This proteolytic processing is necessary to allow the light-driven assembly of the tetranuclear manganese cluster, which is responsible for photosynthetic water oxidation.</text>
</comment>
<dbReference type="SMART" id="SM00768">
    <property type="entry name" value="X8"/>
    <property type="match status" value="1"/>
</dbReference>
<dbReference type="Pfam" id="PF07983">
    <property type="entry name" value="X8"/>
    <property type="match status" value="1"/>
</dbReference>
<keyword evidence="9" id="KW-0720">Serine protease</keyword>
<dbReference type="InterPro" id="IPR036034">
    <property type="entry name" value="PDZ_sf"/>
</dbReference>
<dbReference type="InterPro" id="IPR001478">
    <property type="entry name" value="PDZ"/>
</dbReference>
<dbReference type="CDD" id="cd06782">
    <property type="entry name" value="cpPDZ_CPP-like"/>
    <property type="match status" value="1"/>
</dbReference>
<evidence type="ECO:0000259" key="19">
    <source>
        <dbReference type="PROSITE" id="PS50106"/>
    </source>
</evidence>
<evidence type="ECO:0000256" key="3">
    <source>
        <dbReference type="ARBA" id="ARBA00009179"/>
    </source>
</evidence>
<keyword evidence="14" id="KW-0449">Lipoprotein</keyword>
<feature type="region of interest" description="Disordered" evidence="18">
    <location>
        <begin position="653"/>
        <end position="679"/>
    </location>
</feature>
<dbReference type="SUPFAM" id="SSF52096">
    <property type="entry name" value="ClpP/crotonase"/>
    <property type="match status" value="1"/>
</dbReference>
<comment type="subcellular location">
    <subcellularLocation>
        <location evidence="2">Cell membrane</location>
        <topology evidence="2">Lipid-anchor</topology>
        <topology evidence="2">GPI-anchor</topology>
    </subcellularLocation>
    <subcellularLocation>
        <location evidence="1">Plastid</location>
        <location evidence="1">Chloroplast thylakoid lumen</location>
    </subcellularLocation>
</comment>
<feature type="region of interest" description="Disordered" evidence="18">
    <location>
        <begin position="67"/>
        <end position="91"/>
    </location>
</feature>
<evidence type="ECO:0000256" key="11">
    <source>
        <dbReference type="ARBA" id="ARBA00023136"/>
    </source>
</evidence>
<keyword evidence="6" id="KW-0645">Protease</keyword>
<keyword evidence="13" id="KW-0325">Glycoprotein</keyword>
<dbReference type="GO" id="GO:0098552">
    <property type="term" value="C:side of membrane"/>
    <property type="evidence" value="ECO:0007669"/>
    <property type="project" value="UniProtKB-KW"/>
</dbReference>
<feature type="region of interest" description="Disordered" evidence="18">
    <location>
        <begin position="1"/>
        <end position="28"/>
    </location>
</feature>
<dbReference type="GO" id="GO:0005886">
    <property type="term" value="C:plasma membrane"/>
    <property type="evidence" value="ECO:0007669"/>
    <property type="project" value="UniProtKB-SubCell"/>
</dbReference>
<evidence type="ECO:0000313" key="21">
    <source>
        <dbReference type="Proteomes" id="UP001428341"/>
    </source>
</evidence>
<dbReference type="InterPro" id="IPR041489">
    <property type="entry name" value="PDZ_6"/>
</dbReference>
<dbReference type="SMART" id="SM00245">
    <property type="entry name" value="TSPc"/>
    <property type="match status" value="1"/>
</dbReference>
<feature type="region of interest" description="Disordered" evidence="18">
    <location>
        <begin position="497"/>
        <end position="567"/>
    </location>
</feature>
<keyword evidence="21" id="KW-1185">Reference proteome</keyword>
<dbReference type="GO" id="GO:0004252">
    <property type="term" value="F:serine-type endopeptidase activity"/>
    <property type="evidence" value="ECO:0007669"/>
    <property type="project" value="UniProtKB-EC"/>
</dbReference>
<feature type="compositionally biased region" description="Low complexity" evidence="18">
    <location>
        <begin position="1"/>
        <end position="19"/>
    </location>
</feature>
<evidence type="ECO:0000256" key="2">
    <source>
        <dbReference type="ARBA" id="ARBA00004609"/>
    </source>
</evidence>
<dbReference type="CDD" id="cd07560">
    <property type="entry name" value="Peptidase_S41_CPP"/>
    <property type="match status" value="1"/>
</dbReference>
<keyword evidence="8" id="KW-0378">Hydrolase</keyword>
<proteinExistence type="inferred from homology"/>
<dbReference type="FunFam" id="2.30.42.10:FF:000146">
    <property type="entry name" value="Carboxyl-terminal-processing peptidase 1, chloroplastic"/>
    <property type="match status" value="1"/>
</dbReference>
<dbReference type="EMBL" id="JBCGBO010000002">
    <property type="protein sequence ID" value="KAK9224022.1"/>
    <property type="molecule type" value="Genomic_DNA"/>
</dbReference>
<dbReference type="SUPFAM" id="SSF50156">
    <property type="entry name" value="PDZ domain-like"/>
    <property type="match status" value="1"/>
</dbReference>
<dbReference type="FunFam" id="3.30.750.44:FF:000002">
    <property type="entry name" value="carboxyl-terminal-processing peptidase 2, chloroplastic"/>
    <property type="match status" value="1"/>
</dbReference>
<feature type="compositionally biased region" description="Low complexity" evidence="18">
    <location>
        <begin position="655"/>
        <end position="665"/>
    </location>
</feature>
<dbReference type="GO" id="GO:0006508">
    <property type="term" value="P:proteolysis"/>
    <property type="evidence" value="ECO:0007669"/>
    <property type="project" value="UniProtKB-KW"/>
</dbReference>
<evidence type="ECO:0000256" key="7">
    <source>
        <dbReference type="ARBA" id="ARBA00022729"/>
    </source>
</evidence>
<dbReference type="NCBIfam" id="TIGR00225">
    <property type="entry name" value="prc"/>
    <property type="match status" value="1"/>
</dbReference>
<dbReference type="Pfam" id="PF17820">
    <property type="entry name" value="PDZ_6"/>
    <property type="match status" value="1"/>
</dbReference>
<dbReference type="FunFam" id="3.90.226.10:FF:000023">
    <property type="entry name" value="Carboxyl-terminal processing protease"/>
    <property type="match status" value="1"/>
</dbReference>
<evidence type="ECO:0000256" key="17">
    <source>
        <dbReference type="ARBA" id="ARBA00066637"/>
    </source>
</evidence>
<feature type="domain" description="PDZ" evidence="19">
    <location>
        <begin position="171"/>
        <end position="241"/>
    </location>
</feature>
<evidence type="ECO:0000256" key="13">
    <source>
        <dbReference type="ARBA" id="ARBA00023180"/>
    </source>
</evidence>
<evidence type="ECO:0000256" key="5">
    <source>
        <dbReference type="ARBA" id="ARBA00022622"/>
    </source>
</evidence>
<dbReference type="EC" id="3.4.21.102" evidence="17"/>
<evidence type="ECO:0000256" key="4">
    <source>
        <dbReference type="ARBA" id="ARBA00022475"/>
    </source>
</evidence>
<dbReference type="InterPro" id="IPR004447">
    <property type="entry name" value="Peptidase_S41A"/>
</dbReference>
<evidence type="ECO:0000256" key="6">
    <source>
        <dbReference type="ARBA" id="ARBA00022670"/>
    </source>
</evidence>
<keyword evidence="10" id="KW-0793">Thylakoid</keyword>
<dbReference type="AlphaFoldDB" id="A0AAP0QYR7"/>
<name>A0AAP0QYR7_9ROSI</name>
<dbReference type="PANTHER" id="PTHR32060:SF31">
    <property type="entry name" value="CARBOXYL-TERMINAL-PROCESSING PEPTIDASE 1, CHLOROPLASTIC"/>
    <property type="match status" value="1"/>
</dbReference>
<dbReference type="Gene3D" id="3.30.750.44">
    <property type="match status" value="1"/>
</dbReference>
<comment type="catalytic activity">
    <reaction evidence="15">
        <text>The enzyme shows specific recognition of a C-terminal tripeptide, Xaa-Yaa-Zaa, in which Xaa is preferably Ala or Leu, Yaa is preferably Ala or Tyr, and Zaa is preferably Ala, but then cleaves at a variable distance from the C-terminus. A typical cleavage is -Ala-Ala-|-Arg-Ala-Ala-Lys-Glu-Asn-Tyr-Ala-Leu-Ala-Ala.</text>
        <dbReference type="EC" id="3.4.21.102"/>
    </reaction>
</comment>
<feature type="compositionally biased region" description="Pro residues" evidence="18">
    <location>
        <begin position="505"/>
        <end position="546"/>
    </location>
</feature>
<dbReference type="InterPro" id="IPR005151">
    <property type="entry name" value="Tail-specific_protease"/>
</dbReference>
<evidence type="ECO:0000256" key="10">
    <source>
        <dbReference type="ARBA" id="ARBA00023078"/>
    </source>
</evidence>
<evidence type="ECO:0000313" key="20">
    <source>
        <dbReference type="EMBL" id="KAK9224022.1"/>
    </source>
</evidence>
<reference evidence="20 21" key="1">
    <citation type="submission" date="2024-05" db="EMBL/GenBank/DDBJ databases">
        <title>Haplotype-resolved chromosome-level genome assembly of Huyou (Citrus changshanensis).</title>
        <authorList>
            <person name="Miao C."/>
            <person name="Chen W."/>
            <person name="Wu Y."/>
            <person name="Wang L."/>
            <person name="Zhao S."/>
            <person name="Grierson D."/>
            <person name="Xu C."/>
            <person name="Chen K."/>
        </authorList>
    </citation>
    <scope>NUCLEOTIDE SEQUENCE [LARGE SCALE GENOMIC DNA]</scope>
    <source>
        <strain evidence="20">01-14</strain>
        <tissue evidence="20">Leaf</tissue>
    </source>
</reference>
<dbReference type="SMART" id="SM00228">
    <property type="entry name" value="PDZ"/>
    <property type="match status" value="1"/>
</dbReference>
<evidence type="ECO:0000256" key="18">
    <source>
        <dbReference type="SAM" id="MobiDB-lite"/>
    </source>
</evidence>
<keyword evidence="7" id="KW-0732">Signal</keyword>
<evidence type="ECO:0000256" key="1">
    <source>
        <dbReference type="ARBA" id="ARBA00004456"/>
    </source>
</evidence>
<keyword evidence="12" id="KW-1015">Disulfide bond</keyword>
<evidence type="ECO:0000256" key="15">
    <source>
        <dbReference type="ARBA" id="ARBA00051784"/>
    </source>
</evidence>
<keyword evidence="5" id="KW-0336">GPI-anchor</keyword>
<dbReference type="Pfam" id="PF03572">
    <property type="entry name" value="Peptidase_S41"/>
    <property type="match status" value="1"/>
</dbReference>
<dbReference type="Gene3D" id="2.30.42.10">
    <property type="match status" value="1"/>
</dbReference>
<organism evidence="20 21">
    <name type="scientific">Citrus x changshan-huyou</name>
    <dbReference type="NCBI Taxonomy" id="2935761"/>
    <lineage>
        <taxon>Eukaryota</taxon>
        <taxon>Viridiplantae</taxon>
        <taxon>Streptophyta</taxon>
        <taxon>Embryophyta</taxon>
        <taxon>Tracheophyta</taxon>
        <taxon>Spermatophyta</taxon>
        <taxon>Magnoliopsida</taxon>
        <taxon>eudicotyledons</taxon>
        <taxon>Gunneridae</taxon>
        <taxon>Pentapetalae</taxon>
        <taxon>rosids</taxon>
        <taxon>malvids</taxon>
        <taxon>Sapindales</taxon>
        <taxon>Rutaceae</taxon>
        <taxon>Aurantioideae</taxon>
        <taxon>Citrus</taxon>
    </lineage>
</organism>
<dbReference type="PROSITE" id="PS50106">
    <property type="entry name" value="PDZ"/>
    <property type="match status" value="1"/>
</dbReference>
<dbReference type="GO" id="GO:0009543">
    <property type="term" value="C:chloroplast thylakoid lumen"/>
    <property type="evidence" value="ECO:0007669"/>
    <property type="project" value="UniProtKB-SubCell"/>
</dbReference>
<keyword evidence="4" id="KW-1003">Cell membrane</keyword>
<keyword evidence="11" id="KW-0472">Membrane</keyword>
<comment type="caution">
    <text evidence="20">The sequence shown here is derived from an EMBL/GenBank/DDBJ whole genome shotgun (WGS) entry which is preliminary data.</text>
</comment>
<evidence type="ECO:0000256" key="14">
    <source>
        <dbReference type="ARBA" id="ARBA00023288"/>
    </source>
</evidence>